<keyword evidence="2" id="KW-0472">Membrane</keyword>
<evidence type="ECO:0000313" key="4">
    <source>
        <dbReference type="EMBL" id="SHI03604.1"/>
    </source>
</evidence>
<dbReference type="InterPro" id="IPR038765">
    <property type="entry name" value="Papain-like_cys_pep_sf"/>
</dbReference>
<dbReference type="RefSeq" id="WP_073018519.1">
    <property type="nucleotide sequence ID" value="NZ_FQXU01000005.1"/>
</dbReference>
<dbReference type="SUPFAM" id="SSF54001">
    <property type="entry name" value="Cysteine proteinases"/>
    <property type="match status" value="1"/>
</dbReference>
<evidence type="ECO:0000256" key="1">
    <source>
        <dbReference type="SAM" id="MobiDB-lite"/>
    </source>
</evidence>
<protein>
    <submittedName>
        <fullName evidence="4">Transglutaminase-like superfamily protein</fullName>
    </submittedName>
</protein>
<feature type="transmembrane region" description="Helical" evidence="2">
    <location>
        <begin position="63"/>
        <end position="80"/>
    </location>
</feature>
<sequence length="779" mass="89760">MKKFKNTFINVIMSIFFSFSFIHSIIQITVMKSSYNSLYVFIVVSIFTSIYTIILRDKRNEKISALAFFLISLGLFLYFIKNQQTFKIIESYITGEETPTIEHQKYIFFGIAIVVSLLVYIFTVRKFNFYFLLIVGGTLFSILWINKFFIKSSFYLYVFLILLSYFKHIYIRSIPKEKRSSSEVPASFLLSAVPICLVIFIFAYMIPPLSNEDIKWKWMDLKIKSAHSYVRTKLNINTTKPFNLSSTGFNPKGSKLGGDTDLDNTLVMSVESPRGGIYLKGAVRDTYTGYSWETSDSELTNLGEVNTLLSFNEDLLELSEGSKLILDGPIFLDQLFDKVPIKITYENLQTNTIFVPSKTEELNFGDKNTRIFVDNYGVVSSDILFDRRFEYMVNLYDINKNREQLDYLGSKSSRGLYRDYLSGTKKSGQYALSSSSQWNIKKYDEISNDRYSKYLEVPASVPSRVKELALEITSKPKNDYDKVKAIESYLSENYKYTLKPGSVPQGSDFVDYFLFDKKVGYCTYFASAMTILTRSLGLPARYVEGYVLPNSPTYGTTYQVTNNRAHAWVEVYFEGLGWIPFEPTAAFSQNLSQEAVANPINNPVDNRENQPESNESSSSTNKNLREEKEEETQTVNKSSDPKNLGLKVGLAIFLISVLWIAGFSPIKRRYYMDKLKKLTTEEQVLELYDYFLKALSVQGLKLEQGETPLKYSMRVVENSNLSEFNSVTYIFIKARYSNTSVDEKELKFIIDFYNKFPQYSKERIGVFKFFLYSKILGVM</sequence>
<dbReference type="AlphaFoldDB" id="A0A1M5XVN6"/>
<reference evidence="4 5" key="1">
    <citation type="submission" date="2016-11" db="EMBL/GenBank/DDBJ databases">
        <authorList>
            <person name="Jaros S."/>
            <person name="Januszkiewicz K."/>
            <person name="Wedrychowicz H."/>
        </authorList>
    </citation>
    <scope>NUCLEOTIDE SEQUENCE [LARGE SCALE GENOMIC DNA]</scope>
    <source>
        <strain evidence="4 5">DSM 6191</strain>
    </source>
</reference>
<evidence type="ECO:0000256" key="2">
    <source>
        <dbReference type="SAM" id="Phobius"/>
    </source>
</evidence>
<proteinExistence type="predicted"/>
<feature type="transmembrane region" description="Helical" evidence="2">
    <location>
        <begin position="38"/>
        <end position="56"/>
    </location>
</feature>
<feature type="transmembrane region" description="Helical" evidence="2">
    <location>
        <begin position="154"/>
        <end position="174"/>
    </location>
</feature>
<feature type="domain" description="Transglutaminase-like" evidence="3">
    <location>
        <begin position="514"/>
        <end position="585"/>
    </location>
</feature>
<name>A0A1M5XVN6_9CLOT</name>
<dbReference type="Gene3D" id="3.10.620.30">
    <property type="match status" value="1"/>
</dbReference>
<dbReference type="PANTHER" id="PTHR42736">
    <property type="entry name" value="PROTEIN-GLUTAMINE GAMMA-GLUTAMYLTRANSFERASE"/>
    <property type="match status" value="1"/>
</dbReference>
<dbReference type="InterPro" id="IPR052901">
    <property type="entry name" value="Bact_TGase-like"/>
</dbReference>
<feature type="transmembrane region" description="Helical" evidence="2">
    <location>
        <begin position="644"/>
        <end position="666"/>
    </location>
</feature>
<evidence type="ECO:0000259" key="3">
    <source>
        <dbReference type="SMART" id="SM00460"/>
    </source>
</evidence>
<gene>
    <name evidence="4" type="ORF">SAMN02745941_01657</name>
</gene>
<dbReference type="EMBL" id="FQXU01000005">
    <property type="protein sequence ID" value="SHI03604.1"/>
    <property type="molecule type" value="Genomic_DNA"/>
</dbReference>
<dbReference type="InterPro" id="IPR002931">
    <property type="entry name" value="Transglutaminase-like"/>
</dbReference>
<feature type="transmembrane region" description="Helical" evidence="2">
    <location>
        <begin position="7"/>
        <end position="26"/>
    </location>
</feature>
<keyword evidence="2" id="KW-0812">Transmembrane</keyword>
<feature type="transmembrane region" description="Helical" evidence="2">
    <location>
        <begin position="106"/>
        <end position="122"/>
    </location>
</feature>
<dbReference type="Pfam" id="PF01841">
    <property type="entry name" value="Transglut_core"/>
    <property type="match status" value="1"/>
</dbReference>
<feature type="transmembrane region" description="Helical" evidence="2">
    <location>
        <begin position="129"/>
        <end position="148"/>
    </location>
</feature>
<feature type="transmembrane region" description="Helical" evidence="2">
    <location>
        <begin position="186"/>
        <end position="206"/>
    </location>
</feature>
<organism evidence="4 5">
    <name type="scientific">Clostridium intestinale DSM 6191</name>
    <dbReference type="NCBI Taxonomy" id="1121320"/>
    <lineage>
        <taxon>Bacteria</taxon>
        <taxon>Bacillati</taxon>
        <taxon>Bacillota</taxon>
        <taxon>Clostridia</taxon>
        <taxon>Eubacteriales</taxon>
        <taxon>Clostridiaceae</taxon>
        <taxon>Clostridium</taxon>
    </lineage>
</organism>
<evidence type="ECO:0000313" key="5">
    <source>
        <dbReference type="Proteomes" id="UP000184241"/>
    </source>
</evidence>
<dbReference type="SMART" id="SM00460">
    <property type="entry name" value="TGc"/>
    <property type="match status" value="1"/>
</dbReference>
<dbReference type="Proteomes" id="UP000184241">
    <property type="component" value="Unassembled WGS sequence"/>
</dbReference>
<feature type="compositionally biased region" description="Low complexity" evidence="1">
    <location>
        <begin position="611"/>
        <end position="622"/>
    </location>
</feature>
<dbReference type="PANTHER" id="PTHR42736:SF1">
    <property type="entry name" value="PROTEIN-GLUTAMINE GAMMA-GLUTAMYLTRANSFERASE"/>
    <property type="match status" value="1"/>
</dbReference>
<keyword evidence="2" id="KW-1133">Transmembrane helix</keyword>
<accession>A0A1M5XVN6</accession>
<feature type="region of interest" description="Disordered" evidence="1">
    <location>
        <begin position="599"/>
        <end position="640"/>
    </location>
</feature>